<dbReference type="SUPFAM" id="SSF53474">
    <property type="entry name" value="alpha/beta-Hydrolases"/>
    <property type="match status" value="1"/>
</dbReference>
<dbReference type="InterPro" id="IPR000073">
    <property type="entry name" value="AB_hydrolase_1"/>
</dbReference>
<dbReference type="Proteomes" id="UP000602284">
    <property type="component" value="Unassembled WGS sequence"/>
</dbReference>
<dbReference type="PANTHER" id="PTHR46438">
    <property type="entry name" value="ALPHA/BETA-HYDROLASES SUPERFAMILY PROTEIN"/>
    <property type="match status" value="1"/>
</dbReference>
<dbReference type="InterPro" id="IPR000639">
    <property type="entry name" value="Epox_hydrolase-like"/>
</dbReference>
<keyword evidence="3" id="KW-1185">Reference proteome</keyword>
<comment type="caution">
    <text evidence="2">The sequence shown here is derived from an EMBL/GenBank/DDBJ whole genome shotgun (WGS) entry which is preliminary data.</text>
</comment>
<dbReference type="Gene3D" id="3.40.50.1820">
    <property type="entry name" value="alpha/beta hydrolase"/>
    <property type="match status" value="1"/>
</dbReference>
<dbReference type="PRINTS" id="PR00111">
    <property type="entry name" value="ABHYDROLASE"/>
</dbReference>
<evidence type="ECO:0000313" key="3">
    <source>
        <dbReference type="Proteomes" id="UP000602284"/>
    </source>
</evidence>
<feature type="domain" description="AB hydrolase-1" evidence="1">
    <location>
        <begin position="23"/>
        <end position="255"/>
    </location>
</feature>
<organism evidence="2 3">
    <name type="scientific">Tumebacillus amylolyticus</name>
    <dbReference type="NCBI Taxonomy" id="2801339"/>
    <lineage>
        <taxon>Bacteria</taxon>
        <taxon>Bacillati</taxon>
        <taxon>Bacillota</taxon>
        <taxon>Bacilli</taxon>
        <taxon>Bacillales</taxon>
        <taxon>Alicyclobacillaceae</taxon>
        <taxon>Tumebacillus</taxon>
    </lineage>
</organism>
<gene>
    <name evidence="2" type="ORF">JJB07_22080</name>
</gene>
<dbReference type="RefSeq" id="WP_201638285.1">
    <property type="nucleotide sequence ID" value="NZ_JAEQNB010000010.1"/>
</dbReference>
<evidence type="ECO:0000259" key="1">
    <source>
        <dbReference type="Pfam" id="PF00561"/>
    </source>
</evidence>
<sequence>MDSLMVEVEGGRLKVCVDGAGAPVLLVHGIFASGYCWREVVPILAREYRVYTVDLLGFGESDMPPLADYSQSAHARRLHELIQKLNLHNLRLVGHSMGGEISVHALLQNPEPFAQCALVSADGFRPAFRGWQRRLLSGFWMNGFVRTFFSERGFARAVTRIVQEPQVFSSEIVQGYLKPYQRAEFPHAVRQLVRNREGGLDPARVASLPDLPTLLLWGDQDRIVPVAIGEQYRKLLPHADWQLLPNCGHMPMEEFPAETAERLLTFFKRV</sequence>
<dbReference type="EMBL" id="JAEQNB010000010">
    <property type="protein sequence ID" value="MBL0389283.1"/>
    <property type="molecule type" value="Genomic_DNA"/>
</dbReference>
<dbReference type="PANTHER" id="PTHR46438:SF11">
    <property type="entry name" value="LIPASE-RELATED"/>
    <property type="match status" value="1"/>
</dbReference>
<protein>
    <submittedName>
        <fullName evidence="2">Alpha/beta hydrolase</fullName>
    </submittedName>
</protein>
<name>A0ABS1JGA0_9BACL</name>
<keyword evidence="2" id="KW-0378">Hydrolase</keyword>
<evidence type="ECO:0000313" key="2">
    <source>
        <dbReference type="EMBL" id="MBL0389283.1"/>
    </source>
</evidence>
<accession>A0ABS1JGA0</accession>
<dbReference type="PRINTS" id="PR00412">
    <property type="entry name" value="EPOXHYDRLASE"/>
</dbReference>
<dbReference type="Pfam" id="PF00561">
    <property type="entry name" value="Abhydrolase_1"/>
    <property type="match status" value="1"/>
</dbReference>
<proteinExistence type="predicted"/>
<reference evidence="2 3" key="1">
    <citation type="submission" date="2021-01" db="EMBL/GenBank/DDBJ databases">
        <title>Tumebacillus sp. strain ITR2 16S ribosomal RNA gene Genome sequencing and assembly.</title>
        <authorList>
            <person name="Kang M."/>
        </authorList>
    </citation>
    <scope>NUCLEOTIDE SEQUENCE [LARGE SCALE GENOMIC DNA]</scope>
    <source>
        <strain evidence="2 3">ITR2</strain>
    </source>
</reference>
<dbReference type="InterPro" id="IPR029058">
    <property type="entry name" value="AB_hydrolase_fold"/>
</dbReference>
<dbReference type="GO" id="GO:0016787">
    <property type="term" value="F:hydrolase activity"/>
    <property type="evidence" value="ECO:0007669"/>
    <property type="project" value="UniProtKB-KW"/>
</dbReference>